<evidence type="ECO:0000313" key="3">
    <source>
        <dbReference type="Proteomes" id="UP001196413"/>
    </source>
</evidence>
<feature type="region of interest" description="Disordered" evidence="1">
    <location>
        <begin position="1"/>
        <end position="43"/>
    </location>
</feature>
<accession>A0AAD5QQZ6</accession>
<gene>
    <name evidence="2" type="ORF">KIN20_020587</name>
</gene>
<dbReference type="AlphaFoldDB" id="A0AAD5QQZ6"/>
<dbReference type="EMBL" id="JAHQIW010004177">
    <property type="protein sequence ID" value="KAJ1361363.1"/>
    <property type="molecule type" value="Genomic_DNA"/>
</dbReference>
<protein>
    <submittedName>
        <fullName evidence="2">Uncharacterized protein</fullName>
    </submittedName>
</protein>
<feature type="compositionally biased region" description="Acidic residues" evidence="1">
    <location>
        <begin position="8"/>
        <end position="34"/>
    </location>
</feature>
<dbReference type="Proteomes" id="UP001196413">
    <property type="component" value="Unassembled WGS sequence"/>
</dbReference>
<reference evidence="2" key="1">
    <citation type="submission" date="2021-06" db="EMBL/GenBank/DDBJ databases">
        <title>Parelaphostrongylus tenuis whole genome reference sequence.</title>
        <authorList>
            <person name="Garwood T.J."/>
            <person name="Larsen P.A."/>
            <person name="Fountain-Jones N.M."/>
            <person name="Garbe J.R."/>
            <person name="Macchietto M.G."/>
            <person name="Kania S.A."/>
            <person name="Gerhold R.W."/>
            <person name="Richards J.E."/>
            <person name="Wolf T.M."/>
        </authorList>
    </citation>
    <scope>NUCLEOTIDE SEQUENCE</scope>
    <source>
        <strain evidence="2">MNPRO001-30</strain>
        <tissue evidence="2">Meninges</tissue>
    </source>
</reference>
<keyword evidence="3" id="KW-1185">Reference proteome</keyword>
<comment type="caution">
    <text evidence="2">The sequence shown here is derived from an EMBL/GenBank/DDBJ whole genome shotgun (WGS) entry which is preliminary data.</text>
</comment>
<evidence type="ECO:0000313" key="2">
    <source>
        <dbReference type="EMBL" id="KAJ1361363.1"/>
    </source>
</evidence>
<evidence type="ECO:0000256" key="1">
    <source>
        <dbReference type="SAM" id="MobiDB-lite"/>
    </source>
</evidence>
<name>A0AAD5QQZ6_PARTN</name>
<organism evidence="2 3">
    <name type="scientific">Parelaphostrongylus tenuis</name>
    <name type="common">Meningeal worm</name>
    <dbReference type="NCBI Taxonomy" id="148309"/>
    <lineage>
        <taxon>Eukaryota</taxon>
        <taxon>Metazoa</taxon>
        <taxon>Ecdysozoa</taxon>
        <taxon>Nematoda</taxon>
        <taxon>Chromadorea</taxon>
        <taxon>Rhabditida</taxon>
        <taxon>Rhabditina</taxon>
        <taxon>Rhabditomorpha</taxon>
        <taxon>Strongyloidea</taxon>
        <taxon>Metastrongylidae</taxon>
        <taxon>Parelaphostrongylus</taxon>
    </lineage>
</organism>
<proteinExistence type="predicted"/>
<sequence length="55" mass="5889">MTLMKGDEDGDIVDGDEEDEGDDTADGDGQADEGNENKDRKDELSLIAVDVKISC</sequence>